<dbReference type="EMBL" id="JAIWYP010000016">
    <property type="protein sequence ID" value="KAH3698719.1"/>
    <property type="molecule type" value="Genomic_DNA"/>
</dbReference>
<reference evidence="1" key="2">
    <citation type="submission" date="2020-11" db="EMBL/GenBank/DDBJ databases">
        <authorList>
            <person name="McCartney M.A."/>
            <person name="Auch B."/>
            <person name="Kono T."/>
            <person name="Mallez S."/>
            <person name="Becker A."/>
            <person name="Gohl D.M."/>
            <person name="Silverstein K.A.T."/>
            <person name="Koren S."/>
            <person name="Bechman K.B."/>
            <person name="Herman A."/>
            <person name="Abrahante J.E."/>
            <person name="Garbe J."/>
        </authorList>
    </citation>
    <scope>NUCLEOTIDE SEQUENCE</scope>
    <source>
        <strain evidence="1">Duluth1</strain>
        <tissue evidence="1">Whole animal</tissue>
    </source>
</reference>
<reference evidence="1" key="1">
    <citation type="journal article" date="2019" name="bioRxiv">
        <title>The Genome of the Zebra Mussel, Dreissena polymorpha: A Resource for Invasive Species Research.</title>
        <authorList>
            <person name="McCartney M.A."/>
            <person name="Auch B."/>
            <person name="Kono T."/>
            <person name="Mallez S."/>
            <person name="Zhang Y."/>
            <person name="Obille A."/>
            <person name="Becker A."/>
            <person name="Abrahante J.E."/>
            <person name="Garbe J."/>
            <person name="Badalamenti J.P."/>
            <person name="Herman A."/>
            <person name="Mangelson H."/>
            <person name="Liachko I."/>
            <person name="Sullivan S."/>
            <person name="Sone E.D."/>
            <person name="Koren S."/>
            <person name="Silverstein K.A.T."/>
            <person name="Beckman K.B."/>
            <person name="Gohl D.M."/>
        </authorList>
    </citation>
    <scope>NUCLEOTIDE SEQUENCE</scope>
    <source>
        <strain evidence="1">Duluth1</strain>
        <tissue evidence="1">Whole animal</tissue>
    </source>
</reference>
<comment type="caution">
    <text evidence="1">The sequence shown here is derived from an EMBL/GenBank/DDBJ whole genome shotgun (WGS) entry which is preliminary data.</text>
</comment>
<dbReference type="Proteomes" id="UP000828390">
    <property type="component" value="Unassembled WGS sequence"/>
</dbReference>
<keyword evidence="2" id="KW-1185">Reference proteome</keyword>
<accession>A0A9D3YII2</accession>
<evidence type="ECO:0000313" key="1">
    <source>
        <dbReference type="EMBL" id="KAH3698719.1"/>
    </source>
</evidence>
<sequence>MKEQAKPSHDEPDVVYTSSLVDVEEETLASLQSAEICKKTIRNQRTQEFPKAPDNCRDIIIQGEWANNSQCDPFLFFDIEQHSQSRIICFATNQMLKN</sequence>
<dbReference type="AlphaFoldDB" id="A0A9D3YII2"/>
<name>A0A9D3YII2_DREPO</name>
<evidence type="ECO:0000313" key="2">
    <source>
        <dbReference type="Proteomes" id="UP000828390"/>
    </source>
</evidence>
<organism evidence="1 2">
    <name type="scientific">Dreissena polymorpha</name>
    <name type="common">Zebra mussel</name>
    <name type="synonym">Mytilus polymorpha</name>
    <dbReference type="NCBI Taxonomy" id="45954"/>
    <lineage>
        <taxon>Eukaryota</taxon>
        <taxon>Metazoa</taxon>
        <taxon>Spiralia</taxon>
        <taxon>Lophotrochozoa</taxon>
        <taxon>Mollusca</taxon>
        <taxon>Bivalvia</taxon>
        <taxon>Autobranchia</taxon>
        <taxon>Heteroconchia</taxon>
        <taxon>Euheterodonta</taxon>
        <taxon>Imparidentia</taxon>
        <taxon>Neoheterodontei</taxon>
        <taxon>Myida</taxon>
        <taxon>Dreissenoidea</taxon>
        <taxon>Dreissenidae</taxon>
        <taxon>Dreissena</taxon>
    </lineage>
</organism>
<gene>
    <name evidence="1" type="ORF">DPMN_086266</name>
</gene>
<proteinExistence type="predicted"/>
<protein>
    <submittedName>
        <fullName evidence="1">Uncharacterized protein</fullName>
    </submittedName>
</protein>